<feature type="transmembrane region" description="Helical" evidence="1">
    <location>
        <begin position="92"/>
        <end position="114"/>
    </location>
</feature>
<dbReference type="PANTHER" id="PTHR37309">
    <property type="entry name" value="SLR0284 PROTEIN"/>
    <property type="match status" value="1"/>
</dbReference>
<keyword evidence="1" id="KW-0472">Membrane</keyword>
<feature type="transmembrane region" description="Helical" evidence="1">
    <location>
        <begin position="55"/>
        <end position="80"/>
    </location>
</feature>
<sequence length="124" mass="13561">MFTNWIVSLLVNTVVLMVVAGYYEPFRLEGAGAALLASIILSVFNLFIKPVLVLLTLPVTVLSFGLFLIVINAVLLMLTAEVMGSSFEIDGFGAAFLAAIIISILNLLIQNFIIEPMQRRKRSS</sequence>
<keyword evidence="1" id="KW-0812">Transmembrane</keyword>
<evidence type="ECO:0000256" key="1">
    <source>
        <dbReference type="SAM" id="Phobius"/>
    </source>
</evidence>
<comment type="caution">
    <text evidence="2">The sequence shown here is derived from an EMBL/GenBank/DDBJ whole genome shotgun (WGS) entry which is preliminary data.</text>
</comment>
<keyword evidence="1" id="KW-1133">Transmembrane helix</keyword>
<name>A0ABT8HZJ0_9BACL</name>
<organism evidence="2 3">
    <name type="scientific">Fictibacillus fluitans</name>
    <dbReference type="NCBI Taxonomy" id="3058422"/>
    <lineage>
        <taxon>Bacteria</taxon>
        <taxon>Bacillati</taxon>
        <taxon>Bacillota</taxon>
        <taxon>Bacilli</taxon>
        <taxon>Bacillales</taxon>
        <taxon>Fictibacillaceae</taxon>
        <taxon>Fictibacillus</taxon>
    </lineage>
</organism>
<dbReference type="Proteomes" id="UP001172721">
    <property type="component" value="Unassembled WGS sequence"/>
</dbReference>
<dbReference type="RefSeq" id="WP_301167218.1">
    <property type="nucleotide sequence ID" value="NZ_JAUHTR010000009.1"/>
</dbReference>
<protein>
    <submittedName>
        <fullName evidence="2">Phage holin family protein</fullName>
    </submittedName>
</protein>
<reference evidence="2" key="1">
    <citation type="submission" date="2023-07" db="EMBL/GenBank/DDBJ databases">
        <title>Fictibacillus sp. isolated from freshwater pond.</title>
        <authorList>
            <person name="Kirdat K."/>
            <person name="Bhat A."/>
            <person name="Mourya A."/>
            <person name="Yadav A."/>
        </authorList>
    </citation>
    <scope>NUCLEOTIDE SEQUENCE</scope>
    <source>
        <strain evidence="2">NE201</strain>
    </source>
</reference>
<feature type="transmembrane region" description="Helical" evidence="1">
    <location>
        <begin position="5"/>
        <end position="24"/>
    </location>
</feature>
<dbReference type="PANTHER" id="PTHR37309:SF1">
    <property type="entry name" value="SLR0284 PROTEIN"/>
    <property type="match status" value="1"/>
</dbReference>
<feature type="transmembrane region" description="Helical" evidence="1">
    <location>
        <begin position="30"/>
        <end position="48"/>
    </location>
</feature>
<evidence type="ECO:0000313" key="2">
    <source>
        <dbReference type="EMBL" id="MDN4526194.1"/>
    </source>
</evidence>
<evidence type="ECO:0000313" key="3">
    <source>
        <dbReference type="Proteomes" id="UP001172721"/>
    </source>
</evidence>
<proteinExistence type="predicted"/>
<accession>A0ABT8HZJ0</accession>
<gene>
    <name evidence="2" type="ORF">QYB97_17045</name>
</gene>
<dbReference type="InterPro" id="IPR007165">
    <property type="entry name" value="Phage_holin_4_2"/>
</dbReference>
<dbReference type="EMBL" id="JAUHTR010000009">
    <property type="protein sequence ID" value="MDN4526194.1"/>
    <property type="molecule type" value="Genomic_DNA"/>
</dbReference>
<keyword evidence="3" id="KW-1185">Reference proteome</keyword>
<dbReference type="Pfam" id="PF04020">
    <property type="entry name" value="Phage_holin_4_2"/>
    <property type="match status" value="1"/>
</dbReference>